<organism evidence="2 3">
    <name type="scientific">Protopolystoma xenopodis</name>
    <dbReference type="NCBI Taxonomy" id="117903"/>
    <lineage>
        <taxon>Eukaryota</taxon>
        <taxon>Metazoa</taxon>
        <taxon>Spiralia</taxon>
        <taxon>Lophotrochozoa</taxon>
        <taxon>Platyhelminthes</taxon>
        <taxon>Monogenea</taxon>
        <taxon>Polyopisthocotylea</taxon>
        <taxon>Polystomatidea</taxon>
        <taxon>Polystomatidae</taxon>
        <taxon>Protopolystoma</taxon>
    </lineage>
</organism>
<keyword evidence="3" id="KW-1185">Reference proteome</keyword>
<name>A0A3S5CIK6_9PLAT</name>
<accession>A0A3S5CIK6</accession>
<comment type="caution">
    <text evidence="2">The sequence shown here is derived from an EMBL/GenBank/DDBJ whole genome shotgun (WGS) entry which is preliminary data.</text>
</comment>
<protein>
    <submittedName>
        <fullName evidence="2">Uncharacterized protein</fullName>
    </submittedName>
</protein>
<gene>
    <name evidence="2" type="ORF">PXEA_LOCUS17847</name>
</gene>
<evidence type="ECO:0000313" key="3">
    <source>
        <dbReference type="Proteomes" id="UP000784294"/>
    </source>
</evidence>
<proteinExistence type="predicted"/>
<sequence>MAPDSTSRRPARSRTRNSLDEWSVNGTASLPQSSHWPHALYLDRTLLRHSFSRALGPLWLVVGPRNHCATASGDRLASQIFWSCASRVLLREQRNQRRHLFLAQSQLSCSSQIVENQLNALTSPS</sequence>
<evidence type="ECO:0000313" key="2">
    <source>
        <dbReference type="EMBL" id="VEL24407.1"/>
    </source>
</evidence>
<reference evidence="2" key="1">
    <citation type="submission" date="2018-11" db="EMBL/GenBank/DDBJ databases">
        <authorList>
            <consortium name="Pathogen Informatics"/>
        </authorList>
    </citation>
    <scope>NUCLEOTIDE SEQUENCE</scope>
</reference>
<dbReference type="Proteomes" id="UP000784294">
    <property type="component" value="Unassembled WGS sequence"/>
</dbReference>
<evidence type="ECO:0000256" key="1">
    <source>
        <dbReference type="SAM" id="MobiDB-lite"/>
    </source>
</evidence>
<feature type="compositionally biased region" description="Polar residues" evidence="1">
    <location>
        <begin position="24"/>
        <end position="34"/>
    </location>
</feature>
<dbReference type="EMBL" id="CAAALY010067592">
    <property type="protein sequence ID" value="VEL24407.1"/>
    <property type="molecule type" value="Genomic_DNA"/>
</dbReference>
<dbReference type="AlphaFoldDB" id="A0A3S5CIK6"/>
<feature type="region of interest" description="Disordered" evidence="1">
    <location>
        <begin position="1"/>
        <end position="34"/>
    </location>
</feature>